<comment type="function">
    <text evidence="7">Controls stomatal patterning.</text>
</comment>
<keyword evidence="4 7" id="KW-0964">Secreted</keyword>
<dbReference type="InterPro" id="IPR039455">
    <property type="entry name" value="EPFL"/>
</dbReference>
<keyword evidence="5" id="KW-0732">Signal</keyword>
<dbReference type="Gramene" id="Kaladp0047s0068.1.v1.1">
    <property type="protein sequence ID" value="Kaladp0047s0068.1.v1.1"/>
    <property type="gene ID" value="Kaladp0047s0068.v1.1"/>
</dbReference>
<reference evidence="8" key="1">
    <citation type="submission" date="2021-01" db="UniProtKB">
        <authorList>
            <consortium name="EnsemblPlants"/>
        </authorList>
    </citation>
    <scope>IDENTIFICATION</scope>
</reference>
<comment type="subcellular location">
    <subcellularLocation>
        <location evidence="1 7">Secreted</location>
    </subcellularLocation>
</comment>
<evidence type="ECO:0000256" key="4">
    <source>
        <dbReference type="ARBA" id="ARBA00022525"/>
    </source>
</evidence>
<proteinExistence type="inferred from homology"/>
<dbReference type="Proteomes" id="UP000594263">
    <property type="component" value="Unplaced"/>
</dbReference>
<dbReference type="GO" id="GO:0010052">
    <property type="term" value="P:guard cell differentiation"/>
    <property type="evidence" value="ECO:0007669"/>
    <property type="project" value="UniProtKB-UniRule"/>
</dbReference>
<comment type="similarity">
    <text evidence="2 7">Belongs to the plant cysteine rich small secretory peptide family. Epidermal patterning factor subfamily.</text>
</comment>
<evidence type="ECO:0000256" key="3">
    <source>
        <dbReference type="ARBA" id="ARBA00022473"/>
    </source>
</evidence>
<name>A0A7N0TVW2_KALFE</name>
<evidence type="ECO:0000256" key="7">
    <source>
        <dbReference type="RuleBase" id="RU367102"/>
    </source>
</evidence>
<dbReference type="AlphaFoldDB" id="A0A7N0TVW2"/>
<evidence type="ECO:0000256" key="2">
    <source>
        <dbReference type="ARBA" id="ARBA00008127"/>
    </source>
</evidence>
<organism evidence="8 9">
    <name type="scientific">Kalanchoe fedtschenkoi</name>
    <name type="common">Lavender scallops</name>
    <name type="synonym">South American air plant</name>
    <dbReference type="NCBI Taxonomy" id="63787"/>
    <lineage>
        <taxon>Eukaryota</taxon>
        <taxon>Viridiplantae</taxon>
        <taxon>Streptophyta</taxon>
        <taxon>Embryophyta</taxon>
        <taxon>Tracheophyta</taxon>
        <taxon>Spermatophyta</taxon>
        <taxon>Magnoliopsida</taxon>
        <taxon>eudicotyledons</taxon>
        <taxon>Gunneridae</taxon>
        <taxon>Pentapetalae</taxon>
        <taxon>Saxifragales</taxon>
        <taxon>Crassulaceae</taxon>
        <taxon>Kalanchoe</taxon>
    </lineage>
</organism>
<evidence type="ECO:0000313" key="8">
    <source>
        <dbReference type="EnsemblPlants" id="Kaladp0047s0068.1.v1.1"/>
    </source>
</evidence>
<dbReference type="EnsemblPlants" id="Kaladp0047s0068.1.v1.1">
    <property type="protein sequence ID" value="Kaladp0047s0068.1.v1.1"/>
    <property type="gene ID" value="Kaladp0047s0068.v1.1"/>
</dbReference>
<keyword evidence="9" id="KW-1185">Reference proteome</keyword>
<evidence type="ECO:0000256" key="5">
    <source>
        <dbReference type="ARBA" id="ARBA00022729"/>
    </source>
</evidence>
<evidence type="ECO:0000256" key="6">
    <source>
        <dbReference type="ARBA" id="ARBA00023157"/>
    </source>
</evidence>
<protein>
    <recommendedName>
        <fullName evidence="7">Epidermal patterning factor-like protein</fullName>
    </recommendedName>
</protein>
<dbReference type="GO" id="GO:0005576">
    <property type="term" value="C:extracellular region"/>
    <property type="evidence" value="ECO:0007669"/>
    <property type="project" value="UniProtKB-SubCell"/>
</dbReference>
<sequence length="124" mass="13980">MLSMLQSLALDFYRRMSKLGEIIKLSFMVLVSAISIHSCTLMGLGHCSSSAPSPAAAPINRGLHIHDLILKRIRRSLPAACHSKCNNCRPCMPVMALVRPINLQEYDYYPQVWKCMCRDQLFSP</sequence>
<keyword evidence="6" id="KW-1015">Disulfide bond</keyword>
<evidence type="ECO:0000256" key="1">
    <source>
        <dbReference type="ARBA" id="ARBA00004613"/>
    </source>
</evidence>
<dbReference type="Pfam" id="PF17181">
    <property type="entry name" value="EPF"/>
    <property type="match status" value="1"/>
</dbReference>
<accession>A0A7N0TVW2</accession>
<evidence type="ECO:0000313" key="9">
    <source>
        <dbReference type="Proteomes" id="UP000594263"/>
    </source>
</evidence>
<dbReference type="OMA" id="QQEANPR"/>
<keyword evidence="3 7" id="KW-0217">Developmental protein</keyword>
<dbReference type="PANTHER" id="PTHR33109">
    <property type="entry name" value="EPIDERMAL PATTERNING FACTOR-LIKE PROTEIN 4"/>
    <property type="match status" value="1"/>
</dbReference>
<dbReference type="PANTHER" id="PTHR33109:SF49">
    <property type="entry name" value="EPIDERMAL PATTERNING FACTOR-LIKE PROTEIN"/>
    <property type="match status" value="1"/>
</dbReference>